<feature type="transmembrane region" description="Helical" evidence="1">
    <location>
        <begin position="155"/>
        <end position="174"/>
    </location>
</feature>
<keyword evidence="1" id="KW-0812">Transmembrane</keyword>
<evidence type="ECO:0008006" key="4">
    <source>
        <dbReference type="Google" id="ProtNLM"/>
    </source>
</evidence>
<dbReference type="EMBL" id="RJVJ01000002">
    <property type="protein sequence ID" value="ROR37866.1"/>
    <property type="molecule type" value="Genomic_DNA"/>
</dbReference>
<dbReference type="AlphaFoldDB" id="A0A8G1UGH9"/>
<keyword evidence="1" id="KW-1133">Transmembrane helix</keyword>
<organism evidence="2 3">
    <name type="scientific">Kitasatospora cineracea</name>
    <dbReference type="NCBI Taxonomy" id="88074"/>
    <lineage>
        <taxon>Bacteria</taxon>
        <taxon>Bacillati</taxon>
        <taxon>Actinomycetota</taxon>
        <taxon>Actinomycetes</taxon>
        <taxon>Kitasatosporales</taxon>
        <taxon>Streptomycetaceae</taxon>
        <taxon>Kitasatospora</taxon>
    </lineage>
</organism>
<evidence type="ECO:0000313" key="3">
    <source>
        <dbReference type="Proteomes" id="UP000267408"/>
    </source>
</evidence>
<comment type="caution">
    <text evidence="2">The sequence shown here is derived from an EMBL/GenBank/DDBJ whole genome shotgun (WGS) entry which is preliminary data.</text>
</comment>
<protein>
    <recommendedName>
        <fullName evidence="4">Phosphatidylinositol alpha-1,6-mannosyltransferase</fullName>
    </recommendedName>
</protein>
<evidence type="ECO:0000256" key="1">
    <source>
        <dbReference type="SAM" id="Phobius"/>
    </source>
</evidence>
<feature type="transmembrane region" description="Helical" evidence="1">
    <location>
        <begin position="268"/>
        <end position="294"/>
    </location>
</feature>
<evidence type="ECO:0000313" key="2">
    <source>
        <dbReference type="EMBL" id="ROR37866.1"/>
    </source>
</evidence>
<feature type="transmembrane region" description="Helical" evidence="1">
    <location>
        <begin position="361"/>
        <end position="382"/>
    </location>
</feature>
<feature type="transmembrane region" description="Helical" evidence="1">
    <location>
        <begin position="42"/>
        <end position="62"/>
    </location>
</feature>
<feature type="transmembrane region" description="Helical" evidence="1">
    <location>
        <begin position="17"/>
        <end position="36"/>
    </location>
</feature>
<sequence>MIDQCLRSGYRVPERRLWWCAGWVGCAGWAGLFPLVSGLGPHRGWGAVAAVGYLLAAGVALLPRGVARAGGVGLSALTAFGGAVLVPGVLLVGRGSGQSEVTVLARAGDLLLAHGSPYLAAPAGPAEVTPYLPGMALFGLPHALFRGGGGPVADPRVWCAVAFLAAGWAAWRALPVRVGARPVVRSAVRERERERVLVGAGWGAGPLPGTGAGADVPSGTADAGAGVVALVASPPVALALAASGVDLPLTGLLCLALAFGAAGRPTGAGLALAAAGALKWTAWPAVAVVVALLAATAGRRAALRCAGLAAAGTALLVLPWLLRAPGPMLRQVFAFPLGRGPWPTPAASPLPGRLLADLGPAGWGAAVGLLLLGGAVVGLSLLLRPPRCAVAAADRLAAGLALAFLLAPAGRFGYLALPLFLSAFVRLAARRHPPA</sequence>
<gene>
    <name evidence="2" type="ORF">EDD39_6021</name>
</gene>
<reference evidence="2 3" key="1">
    <citation type="submission" date="2018-11" db="EMBL/GenBank/DDBJ databases">
        <title>Sequencing the genomes of 1000 actinobacteria strains.</title>
        <authorList>
            <person name="Klenk H.-P."/>
        </authorList>
    </citation>
    <scope>NUCLEOTIDE SEQUENCE [LARGE SCALE GENOMIC DNA]</scope>
    <source>
        <strain evidence="2 3">DSM 44780</strain>
    </source>
</reference>
<accession>A0A8G1UGH9</accession>
<feature type="transmembrane region" description="Helical" evidence="1">
    <location>
        <begin position="236"/>
        <end position="262"/>
    </location>
</feature>
<keyword evidence="1" id="KW-0472">Membrane</keyword>
<proteinExistence type="predicted"/>
<feature type="transmembrane region" description="Helical" evidence="1">
    <location>
        <begin position="301"/>
        <end position="322"/>
    </location>
</feature>
<feature type="transmembrane region" description="Helical" evidence="1">
    <location>
        <begin position="74"/>
        <end position="93"/>
    </location>
</feature>
<dbReference type="Proteomes" id="UP000267408">
    <property type="component" value="Unassembled WGS sequence"/>
</dbReference>
<name>A0A8G1UGH9_9ACTN</name>